<sequence>MSKHHSLWEKLNQRQQATLTAIYHTDQQQESAQKQAWHKGLSREKATVWRNLQYYFEPTGHETLLHRLLRQANVVDQGLGSTLQVLERLGLIECNYRQNELISIKLTTTGRAVARAGLGESAPKKPPKGQLKPRQWEALVRAYLSGENGIDNNTSSDDYAGFSWRWTWLRLRDYHGTEEGLVKEVGYWNQGKYSTKLVITLSGIEFYKQQWEQYRALYPDVNAPKPDDVT</sequence>
<protein>
    <submittedName>
        <fullName evidence="1">Uncharacterized protein</fullName>
    </submittedName>
</protein>
<comment type="caution">
    <text evidence="1">The sequence shown here is derived from an EMBL/GenBank/DDBJ whole genome shotgun (WGS) entry which is preliminary data.</text>
</comment>
<evidence type="ECO:0000313" key="2">
    <source>
        <dbReference type="Proteomes" id="UP000606396"/>
    </source>
</evidence>
<gene>
    <name evidence="1" type="ORF">H6G94_34190</name>
</gene>
<dbReference type="EMBL" id="JACJTC010000044">
    <property type="protein sequence ID" value="MBD2616237.1"/>
    <property type="molecule type" value="Genomic_DNA"/>
</dbReference>
<dbReference type="RefSeq" id="WP_190952692.1">
    <property type="nucleotide sequence ID" value="NZ_JACJTC010000044.1"/>
</dbReference>
<reference evidence="1 2" key="1">
    <citation type="journal article" date="2020" name="ISME J.">
        <title>Comparative genomics reveals insights into cyanobacterial evolution and habitat adaptation.</title>
        <authorList>
            <person name="Chen M.Y."/>
            <person name="Teng W.K."/>
            <person name="Zhao L."/>
            <person name="Hu C.X."/>
            <person name="Zhou Y.K."/>
            <person name="Han B.P."/>
            <person name="Song L.R."/>
            <person name="Shu W.S."/>
        </authorList>
    </citation>
    <scope>NUCLEOTIDE SEQUENCE [LARGE SCALE GENOMIC DNA]</scope>
    <source>
        <strain evidence="1 2">FACHB-252</strain>
    </source>
</reference>
<name>A0ABR8HLL5_NOSPU</name>
<keyword evidence="2" id="KW-1185">Reference proteome</keyword>
<evidence type="ECO:0000313" key="1">
    <source>
        <dbReference type="EMBL" id="MBD2616237.1"/>
    </source>
</evidence>
<accession>A0ABR8HLL5</accession>
<dbReference type="Proteomes" id="UP000606396">
    <property type="component" value="Unassembled WGS sequence"/>
</dbReference>
<proteinExistence type="predicted"/>
<organism evidence="1 2">
    <name type="scientific">Nostoc punctiforme FACHB-252</name>
    <dbReference type="NCBI Taxonomy" id="1357509"/>
    <lineage>
        <taxon>Bacteria</taxon>
        <taxon>Bacillati</taxon>
        <taxon>Cyanobacteriota</taxon>
        <taxon>Cyanophyceae</taxon>
        <taxon>Nostocales</taxon>
        <taxon>Nostocaceae</taxon>
        <taxon>Nostoc</taxon>
    </lineage>
</organism>